<dbReference type="AlphaFoldDB" id="A0A140LAD8"/>
<name>A0A140LAD8_9FIRM</name>
<evidence type="ECO:0000313" key="1">
    <source>
        <dbReference type="EMBL" id="KXG77513.1"/>
    </source>
</evidence>
<dbReference type="InterPro" id="IPR014998">
    <property type="entry name" value="DUF1848"/>
</dbReference>
<accession>A0A140LAD8</accession>
<dbReference type="InParanoid" id="A0A140LAD8"/>
<evidence type="ECO:0000313" key="2">
    <source>
        <dbReference type="Proteomes" id="UP000070427"/>
    </source>
</evidence>
<dbReference type="EMBL" id="LOED01000010">
    <property type="protein sequence ID" value="KXG77513.1"/>
    <property type="molecule type" value="Genomic_DNA"/>
</dbReference>
<organism evidence="1 2">
    <name type="scientific">Fervidicola ferrireducens</name>
    <dbReference type="NCBI Taxonomy" id="520764"/>
    <lineage>
        <taxon>Bacteria</taxon>
        <taxon>Bacillati</taxon>
        <taxon>Bacillota</taxon>
        <taxon>Clostridia</taxon>
        <taxon>Thermosediminibacterales</taxon>
        <taxon>Thermosediminibacteraceae</taxon>
        <taxon>Fervidicola</taxon>
    </lineage>
</organism>
<keyword evidence="2" id="KW-1185">Reference proteome</keyword>
<reference evidence="1 2" key="1">
    <citation type="submission" date="2015-12" db="EMBL/GenBank/DDBJ databases">
        <title>Draft genome sequnece of Fervidicola ferrireducens strain Y170.</title>
        <authorList>
            <person name="Patel B.K."/>
        </authorList>
    </citation>
    <scope>NUCLEOTIDE SEQUENCE [LARGE SCALE GENOMIC DNA]</scope>
    <source>
        <strain evidence="1 2">Y170</strain>
    </source>
</reference>
<dbReference type="OrthoDB" id="9771212at2"/>
<dbReference type="PATRIC" id="fig|520764.3.peg.1101"/>
<protein>
    <recommendedName>
        <fullName evidence="3">DUF1848 domain-containing protein</fullName>
    </recommendedName>
</protein>
<proteinExistence type="predicted"/>
<comment type="caution">
    <text evidence="1">The sequence shown here is derived from an EMBL/GenBank/DDBJ whole genome shotgun (WGS) entry which is preliminary data.</text>
</comment>
<dbReference type="STRING" id="520764.AN618_10650"/>
<evidence type="ECO:0008006" key="3">
    <source>
        <dbReference type="Google" id="ProtNLM"/>
    </source>
</evidence>
<sequence length="323" mass="37430">MFIRKWCESMVIEEPAFNGSVFLCKIKMVMKMIISASRRTDIPAYYTRWFMDKVRKGKVVVYNPFNGLKREISLKSEDVDAVVFWSKNFGPLIPYLDELKDKYRLYFLFTITGLSGILEDHVIAADEAIRQFIEISRMFSPGHIQWRFDPIVITSATGPEFYLKNFTYLARRLQGYTRRCYISFATLYGKVKKNFNLLEKQKGISLIPWDDEEKKEFANRLGSIAREYGITVYSCCNDYLVGDYVRKGSCVDVNAINELYSCDIKAPLNPTRPGCGCYKSVDIGVYNTCPHGCRYCYANSDIIKAKENYRSHDPFSDFLIARE</sequence>
<dbReference type="Pfam" id="PF08902">
    <property type="entry name" value="DUF1848"/>
    <property type="match status" value="1"/>
</dbReference>
<dbReference type="Proteomes" id="UP000070427">
    <property type="component" value="Unassembled WGS sequence"/>
</dbReference>
<gene>
    <name evidence="1" type="ORF">AN618_10650</name>
</gene>